<feature type="transmembrane region" description="Helical" evidence="2">
    <location>
        <begin position="186"/>
        <end position="207"/>
    </location>
</feature>
<proteinExistence type="predicted"/>
<feature type="transmembrane region" description="Helical" evidence="2">
    <location>
        <begin position="161"/>
        <end position="180"/>
    </location>
</feature>
<keyword evidence="2" id="KW-0472">Membrane</keyword>
<evidence type="ECO:0000256" key="2">
    <source>
        <dbReference type="SAM" id="Phobius"/>
    </source>
</evidence>
<dbReference type="KEGG" id="ssan:NX02_25250"/>
<dbReference type="OrthoDB" id="196672at2"/>
<dbReference type="eggNOG" id="COG4278">
    <property type="taxonomic scope" value="Bacteria"/>
</dbReference>
<dbReference type="STRING" id="1123269.NX02_25250"/>
<keyword evidence="2" id="KW-1133">Transmembrane helix</keyword>
<keyword evidence="2" id="KW-0812">Transmembrane</keyword>
<keyword evidence="4" id="KW-1185">Reference proteome</keyword>
<evidence type="ECO:0000313" key="3">
    <source>
        <dbReference type="EMBL" id="AHE56657.1"/>
    </source>
</evidence>
<dbReference type="AlphaFoldDB" id="W0AJD2"/>
<sequence length="260" mass="28461">MIDDRRRMLEGLDAMQIEPEGAPLRFADRLARENGWSGAFAAQVMTEYRRFLFLAATADHAVTPSDAVDQAWHLHLAYSRHYWDELCGRILGRPLHHGPTAGGDHEDRRYRDQYQATLDAYRTAFGAAPPPDIWPPVDERFRPARFERVDRSRHWLLPRRPAQAALLVPLVAGCALISTGSGEPGASFTISPFLFVALIIAAVFIAIRRSDPHGRRRRRRRNGSDDGCGSDSNGDSSNDSGSDGDSGCSSGCGGGGCGGD</sequence>
<evidence type="ECO:0000256" key="1">
    <source>
        <dbReference type="SAM" id="MobiDB-lite"/>
    </source>
</evidence>
<evidence type="ECO:0008006" key="5">
    <source>
        <dbReference type="Google" id="ProtNLM"/>
    </source>
</evidence>
<evidence type="ECO:0000313" key="4">
    <source>
        <dbReference type="Proteomes" id="UP000018851"/>
    </source>
</evidence>
<name>W0AJD2_9SPHN</name>
<dbReference type="EMBL" id="CP006644">
    <property type="protein sequence ID" value="AHE56657.1"/>
    <property type="molecule type" value="Genomic_DNA"/>
</dbReference>
<gene>
    <name evidence="3" type="ORF">NX02_25250</name>
</gene>
<reference evidence="3 4" key="1">
    <citation type="submission" date="2013-07" db="EMBL/GenBank/DDBJ databases">
        <title>Completed genome of Sphingomonas sanxanigenens NX02.</title>
        <authorList>
            <person name="Ma T."/>
            <person name="Huang H."/>
            <person name="Wu M."/>
            <person name="Li X."/>
            <person name="Li G."/>
        </authorList>
    </citation>
    <scope>NUCLEOTIDE SEQUENCE [LARGE SCALE GENOMIC DNA]</scope>
    <source>
        <strain evidence="3 4">NX02</strain>
    </source>
</reference>
<dbReference type="PATRIC" id="fig|1123269.5.peg.4951"/>
<accession>W0AJD2</accession>
<feature type="compositionally biased region" description="Gly residues" evidence="1">
    <location>
        <begin position="250"/>
        <end position="260"/>
    </location>
</feature>
<dbReference type="RefSeq" id="WP_025294759.1">
    <property type="nucleotide sequence ID" value="NZ_CP006644.1"/>
</dbReference>
<feature type="compositionally biased region" description="Low complexity" evidence="1">
    <location>
        <begin position="225"/>
        <end position="249"/>
    </location>
</feature>
<feature type="region of interest" description="Disordered" evidence="1">
    <location>
        <begin position="212"/>
        <end position="260"/>
    </location>
</feature>
<protein>
    <recommendedName>
        <fullName evidence="5">TIGR04222 domain-containing membrane protein</fullName>
    </recommendedName>
</protein>
<organism evidence="3 4">
    <name type="scientific">Sphingomonas sanxanigenens DSM 19645 = NX02</name>
    <dbReference type="NCBI Taxonomy" id="1123269"/>
    <lineage>
        <taxon>Bacteria</taxon>
        <taxon>Pseudomonadati</taxon>
        <taxon>Pseudomonadota</taxon>
        <taxon>Alphaproteobacteria</taxon>
        <taxon>Sphingomonadales</taxon>
        <taxon>Sphingomonadaceae</taxon>
        <taxon>Sphingomonas</taxon>
    </lineage>
</organism>
<dbReference type="Proteomes" id="UP000018851">
    <property type="component" value="Chromosome"/>
</dbReference>
<dbReference type="HOGENOM" id="CLU_074327_0_0_5"/>